<keyword evidence="1" id="KW-0677">Repeat</keyword>
<keyword evidence="4" id="KW-1185">Reference proteome</keyword>
<dbReference type="GO" id="GO:0003723">
    <property type="term" value="F:RNA binding"/>
    <property type="evidence" value="ECO:0007669"/>
    <property type="project" value="UniProtKB-KW"/>
</dbReference>
<dbReference type="Ensembl" id="ENSLAFT00000037466.1">
    <property type="protein sequence ID" value="ENSLAFP00000026901.1"/>
    <property type="gene ID" value="ENSLAFG00000031150.1"/>
</dbReference>
<name>G3UGE3_LOXAF</name>
<evidence type="ECO:0000313" key="4">
    <source>
        <dbReference type="Proteomes" id="UP000007646"/>
    </source>
</evidence>
<dbReference type="OMA" id="ANAQDIM"/>
<sequence length="120" mass="13219">KKMAFSPTAKYITEPETIFEGHEVNGDILPMTAFERQKEVELPKEVSGKFPRYASLHFVHRRGLPFQANAQDIMSFFAPLKPAGITMDYSSSGKATGEADVHVGAQEGAIAAMLKDRPHV</sequence>
<protein>
    <submittedName>
        <fullName evidence="3">Uncharacterized protein</fullName>
    </submittedName>
</protein>
<dbReference type="STRING" id="9785.ENSLAFP00000026901"/>
<dbReference type="PANTHER" id="PTHR13976">
    <property type="entry name" value="HETEROGENEOUS NUCLEAR RIBONUCLEOPROTEIN-RELATED"/>
    <property type="match status" value="1"/>
</dbReference>
<evidence type="ECO:0000256" key="1">
    <source>
        <dbReference type="ARBA" id="ARBA00022737"/>
    </source>
</evidence>
<dbReference type="Proteomes" id="UP000007646">
    <property type="component" value="Unassembled WGS sequence"/>
</dbReference>
<accession>G3UGE3</accession>
<dbReference type="Gene3D" id="3.30.70.330">
    <property type="match status" value="1"/>
</dbReference>
<keyword evidence="2" id="KW-0694">RNA-binding</keyword>
<organism evidence="3 4">
    <name type="scientific">Loxodonta africana</name>
    <name type="common">African elephant</name>
    <dbReference type="NCBI Taxonomy" id="9785"/>
    <lineage>
        <taxon>Eukaryota</taxon>
        <taxon>Metazoa</taxon>
        <taxon>Chordata</taxon>
        <taxon>Craniata</taxon>
        <taxon>Vertebrata</taxon>
        <taxon>Euteleostomi</taxon>
        <taxon>Mammalia</taxon>
        <taxon>Eutheria</taxon>
        <taxon>Afrotheria</taxon>
        <taxon>Proboscidea</taxon>
        <taxon>Elephantidae</taxon>
        <taxon>Loxodonta</taxon>
    </lineage>
</organism>
<proteinExistence type="predicted"/>
<dbReference type="AlphaFoldDB" id="G3UGE3"/>
<dbReference type="InterPro" id="IPR050666">
    <property type="entry name" value="ESRP"/>
</dbReference>
<dbReference type="InParanoid" id="G3UGE3"/>
<dbReference type="SUPFAM" id="SSF54928">
    <property type="entry name" value="RNA-binding domain, RBD"/>
    <property type="match status" value="1"/>
</dbReference>
<reference evidence="3 4" key="1">
    <citation type="submission" date="2009-06" db="EMBL/GenBank/DDBJ databases">
        <title>The Genome Sequence of Loxodonta africana (African elephant).</title>
        <authorList>
            <person name="Di Palma F."/>
            <person name="Heiman D."/>
            <person name="Young S."/>
            <person name="Johnson J."/>
            <person name="Lander E.S."/>
            <person name="Lindblad-Toh K."/>
        </authorList>
    </citation>
    <scope>NUCLEOTIDE SEQUENCE [LARGE SCALE GENOMIC DNA]</scope>
    <source>
        <strain evidence="3 4">Isolate ISIS603380</strain>
    </source>
</reference>
<dbReference type="InterPro" id="IPR035979">
    <property type="entry name" value="RBD_domain_sf"/>
</dbReference>
<dbReference type="eggNOG" id="KOG4211">
    <property type="taxonomic scope" value="Eukaryota"/>
</dbReference>
<evidence type="ECO:0000313" key="3">
    <source>
        <dbReference type="Ensembl" id="ENSLAFP00000026901.1"/>
    </source>
</evidence>
<dbReference type="GeneTree" id="ENSGT00940000158529"/>
<dbReference type="HOGENOM" id="CLU_134164_0_0_1"/>
<evidence type="ECO:0000256" key="2">
    <source>
        <dbReference type="ARBA" id="ARBA00022884"/>
    </source>
</evidence>
<reference evidence="3" key="3">
    <citation type="submission" date="2025-09" db="UniProtKB">
        <authorList>
            <consortium name="Ensembl"/>
        </authorList>
    </citation>
    <scope>IDENTIFICATION</scope>
    <source>
        <strain evidence="3">Isolate ISIS603380</strain>
    </source>
</reference>
<reference evidence="3" key="2">
    <citation type="submission" date="2025-08" db="UniProtKB">
        <authorList>
            <consortium name="Ensembl"/>
        </authorList>
    </citation>
    <scope>IDENTIFICATION</scope>
    <source>
        <strain evidence="3">Isolate ISIS603380</strain>
    </source>
</reference>
<dbReference type="InterPro" id="IPR012677">
    <property type="entry name" value="Nucleotide-bd_a/b_plait_sf"/>
</dbReference>